<feature type="signal peptide" evidence="1">
    <location>
        <begin position="1"/>
        <end position="22"/>
    </location>
</feature>
<dbReference type="GO" id="GO:0006629">
    <property type="term" value="P:lipid metabolic process"/>
    <property type="evidence" value="ECO:0007669"/>
    <property type="project" value="InterPro"/>
</dbReference>
<keyword evidence="4" id="KW-1185">Reference proteome</keyword>
<evidence type="ECO:0000256" key="1">
    <source>
        <dbReference type="SAM" id="SignalP"/>
    </source>
</evidence>
<feature type="domain" description="Calcineurin-like phosphoesterase" evidence="2">
    <location>
        <begin position="257"/>
        <end position="398"/>
    </location>
</feature>
<dbReference type="AlphaFoldDB" id="T2KKV8"/>
<dbReference type="Pfam" id="PF00149">
    <property type="entry name" value="Metallophos"/>
    <property type="match status" value="1"/>
</dbReference>
<gene>
    <name evidence="3" type="ORF">BN863_9320</name>
</gene>
<dbReference type="eggNOG" id="COG1785">
    <property type="taxonomic scope" value="Bacteria"/>
</dbReference>
<dbReference type="GO" id="GO:0008081">
    <property type="term" value="F:phosphoric diester hydrolase activity"/>
    <property type="evidence" value="ECO:0007669"/>
    <property type="project" value="InterPro"/>
</dbReference>
<feature type="chain" id="PRO_5004602797" evidence="1">
    <location>
        <begin position="23"/>
        <end position="860"/>
    </location>
</feature>
<dbReference type="RefSeq" id="WP_084817465.1">
    <property type="nucleotide sequence ID" value="NZ_HG315671.1"/>
</dbReference>
<dbReference type="CDD" id="cd08577">
    <property type="entry name" value="PI-PLCc_GDPD_SF_unchar3"/>
    <property type="match status" value="1"/>
</dbReference>
<dbReference type="Pfam" id="PF13653">
    <property type="entry name" value="GDPD_2"/>
    <property type="match status" value="1"/>
</dbReference>
<name>T2KKV8_FORAG</name>
<dbReference type="InterPro" id="IPR017946">
    <property type="entry name" value="PLC-like_Pdiesterase_TIM-brl"/>
</dbReference>
<sequence>MSLSRPLFYIFIFLSCSGFAQATYKIHSHNDYSQILPFWKAYNSGLESIEVDVFLKNDTLYATHEAHEIKSQNTLESLYLAPLSKVYKTHLGAEQQIQLLIDIKSEAYTTLDAIETVLKTYPELTNNPKLSFVISGHRPELKDYNNYPDYILFDYQSLKPIPKKALNKIALISLSYANFSSWKGQDSIPKTDFNTLKRVVNQAHANNKPFRFWGAPDTPLAWNTFYRMGVDFINTDQPLECANYFNTLNATTKAIEIAFISDIHFQDIYGEFSDNDYKGIYNDKTNRHTLLRTMDAQLHSTRIFNENYFALFAALDDMVNKGIKYVALPGDYTDDGQAIHLKGLQHILQSYETTYGMQFFITTGNHDPVGPLAQDSGKSDFMGTNGQAQAIYSYKPLKTDLPVILSKDIKKLGYTGVLNHLQSFGFFPQENHLYWATPFSNYTPETYTYKTALQQSTLDNRMYNMAPGYTIPDASYVVEPTPNVWLLALDANVYLPKDSIAGNALDPKNYSGASIGYNNVITHKTHLIQWVKTVASEAKRLNKTLIAFSHYPMIDFNDDASNELESFFEGKKWQLERVPQEAVSKIFFDAGIKIHVAGHMHINDTGVRTFENEKSLINIQTPSIAAYIPGYKILKIKANNEIEVRTEQVNHVPNFDDLFPLYEKEYKHLTSQGTPLWNHEILNSTSYHDFTMFHLKELVRLRFLKEWAPGFKDFMLNITAKDLLLLPYLDTNISIETLCLNKTEYKLDWEMAENKAVLALQTSDLTVEDFKDWTGFDMIFDFYRIRNADVLAINDIGDKQIAIYKWLFDTYKLTLSENKNDDIRQKLLTFSSIFLKFLNGAPANHFVIDYNTGALKAIEN</sequence>
<dbReference type="Gene3D" id="3.60.21.10">
    <property type="match status" value="2"/>
</dbReference>
<dbReference type="PROSITE" id="PS51257">
    <property type="entry name" value="PROKAR_LIPOPROTEIN"/>
    <property type="match status" value="1"/>
</dbReference>
<dbReference type="InterPro" id="IPR029052">
    <property type="entry name" value="Metallo-depent_PP-like"/>
</dbReference>
<dbReference type="HOGENOM" id="CLU_016569_0_0_10"/>
<dbReference type="InterPro" id="IPR039559">
    <property type="entry name" value="AIM6_PI-PLC-like_dom"/>
</dbReference>
<dbReference type="InterPro" id="IPR004843">
    <property type="entry name" value="Calcineurin-like_PHP"/>
</dbReference>
<reference evidence="3 4" key="1">
    <citation type="journal article" date="2013" name="Appl. Environ. Microbiol.">
        <title>The genome of the alga-associated marine flavobacterium Formosa agariphila KMM 3901T reveals a broad potential for degradation of algal polysaccharides.</title>
        <authorList>
            <person name="Mann A.J."/>
            <person name="Hahnke R.L."/>
            <person name="Huang S."/>
            <person name="Werner J."/>
            <person name="Xing P."/>
            <person name="Barbeyron T."/>
            <person name="Huettel B."/>
            <person name="Stueber K."/>
            <person name="Reinhardt R."/>
            <person name="Harder J."/>
            <person name="Gloeckner F.O."/>
            <person name="Amann R.I."/>
            <person name="Teeling H."/>
        </authorList>
    </citation>
    <scope>NUCLEOTIDE SEQUENCE [LARGE SCALE GENOMIC DNA]</scope>
    <source>
        <strain evidence="4">DSM 15362 / KCTC 12365 / LMG 23005 / KMM 3901</strain>
    </source>
</reference>
<dbReference type="SUPFAM" id="SSF51695">
    <property type="entry name" value="PLC-like phosphodiesterases"/>
    <property type="match status" value="1"/>
</dbReference>
<evidence type="ECO:0000313" key="3">
    <source>
        <dbReference type="EMBL" id="CDF78644.1"/>
    </source>
</evidence>
<dbReference type="eggNOG" id="COG1409">
    <property type="taxonomic scope" value="Bacteria"/>
</dbReference>
<proteinExistence type="predicted"/>
<dbReference type="OrthoDB" id="5695107at2"/>
<accession>T2KKV8</accession>
<dbReference type="Proteomes" id="UP000016160">
    <property type="component" value="Chromosome"/>
</dbReference>
<evidence type="ECO:0000259" key="2">
    <source>
        <dbReference type="Pfam" id="PF00149"/>
    </source>
</evidence>
<dbReference type="SUPFAM" id="SSF56300">
    <property type="entry name" value="Metallo-dependent phosphatases"/>
    <property type="match status" value="1"/>
</dbReference>
<organism evidence="3 4">
    <name type="scientific">Formosa agariphila (strain DSM 15362 / KCTC 12365 / LMG 23005 / KMM 3901 / M-2Alg 35-1)</name>
    <dbReference type="NCBI Taxonomy" id="1347342"/>
    <lineage>
        <taxon>Bacteria</taxon>
        <taxon>Pseudomonadati</taxon>
        <taxon>Bacteroidota</taxon>
        <taxon>Flavobacteriia</taxon>
        <taxon>Flavobacteriales</taxon>
        <taxon>Flavobacteriaceae</taxon>
        <taxon>Formosa</taxon>
    </lineage>
</organism>
<keyword evidence="1" id="KW-0732">Signal</keyword>
<dbReference type="STRING" id="1347342.BN863_9320"/>
<dbReference type="PATRIC" id="fig|1347342.6.peg.942"/>
<dbReference type="Gene3D" id="3.20.20.190">
    <property type="entry name" value="Phosphatidylinositol (PI) phosphodiesterase"/>
    <property type="match status" value="1"/>
</dbReference>
<dbReference type="EMBL" id="HG315671">
    <property type="protein sequence ID" value="CDF78644.1"/>
    <property type="molecule type" value="Genomic_DNA"/>
</dbReference>
<evidence type="ECO:0000313" key="4">
    <source>
        <dbReference type="Proteomes" id="UP000016160"/>
    </source>
</evidence>
<protein>
    <submittedName>
        <fullName evidence="3">Calcineurin-like phosphoesterase</fullName>
    </submittedName>
</protein>